<organism evidence="4 5">
    <name type="scientific">Nosocomiicoccus massiliensis</name>
    <dbReference type="NCBI Taxonomy" id="1232430"/>
    <lineage>
        <taxon>Bacteria</taxon>
        <taxon>Bacillati</taxon>
        <taxon>Bacillota</taxon>
        <taxon>Bacilli</taxon>
        <taxon>Bacillales</taxon>
        <taxon>Staphylococcaceae</taxon>
        <taxon>Nosocomiicoccus</taxon>
    </lineage>
</organism>
<keyword evidence="4" id="KW-0378">Hydrolase</keyword>
<protein>
    <submittedName>
        <fullName evidence="4">Carboxypeptidase-like regulatory domain-containing protein</fullName>
    </submittedName>
</protein>
<dbReference type="SUPFAM" id="SSF49452">
    <property type="entry name" value="Starch-binding domain-like"/>
    <property type="match status" value="1"/>
</dbReference>
<keyword evidence="2" id="KW-0472">Membrane</keyword>
<name>A0AAF0YGV2_9STAP</name>
<gene>
    <name evidence="4" type="ORF">CJ229_005895</name>
</gene>
<dbReference type="Gene3D" id="2.60.40.1120">
    <property type="entry name" value="Carboxypeptidase-like, regulatory domain"/>
    <property type="match status" value="1"/>
</dbReference>
<dbReference type="InterPro" id="IPR013784">
    <property type="entry name" value="Carb-bd-like_fold"/>
</dbReference>
<keyword evidence="4" id="KW-0645">Protease</keyword>
<dbReference type="KEGG" id="nmy:CJ229_005895"/>
<keyword evidence="4" id="KW-0121">Carboxypeptidase</keyword>
<dbReference type="RefSeq" id="WP_102167021.1">
    <property type="nucleotide sequence ID" value="NZ_CP136964.1"/>
</dbReference>
<feature type="compositionally biased region" description="Low complexity" evidence="1">
    <location>
        <begin position="41"/>
        <end position="65"/>
    </location>
</feature>
<sequence>MKKSIAILLGGLLISTPAYADENDGNLNNQNPGDYNENNHPGNYDENNNPGNNPGNYDGNNNPGDSFQTPGTDGNQNPNDGQNQQPQQEVTPPVETPVQQGASRESVVVAVNQESYSISGRVTLNDKPVQAKVEVGNRVIETDPNGRYVAQELQPGTHTVKVVEVNGKAVNESVDVEIENKNKVNIDIDIKDDSADESEVVEEEIQKNDPQIKEASKALIFAVVGVVLLTLAGLVALFLRKKK</sequence>
<keyword evidence="5" id="KW-1185">Reference proteome</keyword>
<feature type="compositionally biased region" description="Polar residues" evidence="1">
    <location>
        <begin position="25"/>
        <end position="40"/>
    </location>
</feature>
<feature type="transmembrane region" description="Helical" evidence="2">
    <location>
        <begin position="218"/>
        <end position="239"/>
    </location>
</feature>
<feature type="signal peptide" evidence="3">
    <location>
        <begin position="1"/>
        <end position="20"/>
    </location>
</feature>
<feature type="chain" id="PRO_5042258982" evidence="3">
    <location>
        <begin position="21"/>
        <end position="243"/>
    </location>
</feature>
<reference evidence="5" key="1">
    <citation type="submission" date="2017-09" db="EMBL/GenBank/DDBJ databases">
        <title>Bacterial strain isolated from the female urinary microbiota.</title>
        <authorList>
            <person name="Thomas-White K."/>
            <person name="Kumar N."/>
            <person name="Forster S."/>
            <person name="Putonti C."/>
            <person name="Lawley T."/>
            <person name="Wolfe A.J."/>
        </authorList>
    </citation>
    <scope>NUCLEOTIDE SEQUENCE [LARGE SCALE GENOMIC DNA]</scope>
    <source>
        <strain evidence="5">UMB0959</strain>
    </source>
</reference>
<dbReference type="Proteomes" id="UP000243626">
    <property type="component" value="Chromosome"/>
</dbReference>
<dbReference type="AlphaFoldDB" id="A0AAF0YGV2"/>
<evidence type="ECO:0000256" key="2">
    <source>
        <dbReference type="SAM" id="Phobius"/>
    </source>
</evidence>
<evidence type="ECO:0000256" key="3">
    <source>
        <dbReference type="SAM" id="SignalP"/>
    </source>
</evidence>
<accession>A0AAF0YGV2</accession>
<dbReference type="GO" id="GO:0030246">
    <property type="term" value="F:carbohydrate binding"/>
    <property type="evidence" value="ECO:0007669"/>
    <property type="project" value="InterPro"/>
</dbReference>
<feature type="region of interest" description="Disordered" evidence="1">
    <location>
        <begin position="19"/>
        <end position="105"/>
    </location>
</feature>
<keyword evidence="2" id="KW-0812">Transmembrane</keyword>
<dbReference type="EMBL" id="CP136964">
    <property type="protein sequence ID" value="WOS95623.1"/>
    <property type="molecule type" value="Genomic_DNA"/>
</dbReference>
<evidence type="ECO:0000313" key="4">
    <source>
        <dbReference type="EMBL" id="WOS95623.1"/>
    </source>
</evidence>
<feature type="compositionally biased region" description="Low complexity" evidence="1">
    <location>
        <begin position="73"/>
        <end position="100"/>
    </location>
</feature>
<evidence type="ECO:0000313" key="5">
    <source>
        <dbReference type="Proteomes" id="UP000243626"/>
    </source>
</evidence>
<proteinExistence type="predicted"/>
<dbReference type="GO" id="GO:0004180">
    <property type="term" value="F:carboxypeptidase activity"/>
    <property type="evidence" value="ECO:0007669"/>
    <property type="project" value="UniProtKB-KW"/>
</dbReference>
<keyword evidence="2" id="KW-1133">Transmembrane helix</keyword>
<evidence type="ECO:0000256" key="1">
    <source>
        <dbReference type="SAM" id="MobiDB-lite"/>
    </source>
</evidence>
<keyword evidence="3" id="KW-0732">Signal</keyword>